<feature type="transmembrane region" description="Helical" evidence="5">
    <location>
        <begin position="142"/>
        <end position="165"/>
    </location>
</feature>
<gene>
    <name evidence="7" type="ORF">WA026_018900</name>
</gene>
<feature type="transmembrane region" description="Helical" evidence="5">
    <location>
        <begin position="100"/>
        <end position="122"/>
    </location>
</feature>
<dbReference type="AlphaFoldDB" id="A0AAW1UPZ3"/>
<accession>A0AAW1UPZ3</accession>
<evidence type="ECO:0000259" key="6">
    <source>
        <dbReference type="Pfam" id="PF01490"/>
    </source>
</evidence>
<comment type="subcellular location">
    <subcellularLocation>
        <location evidence="1">Membrane</location>
        <topology evidence="1">Multi-pass membrane protein</topology>
    </subcellularLocation>
</comment>
<dbReference type="InterPro" id="IPR013057">
    <property type="entry name" value="AA_transpt_TM"/>
</dbReference>
<keyword evidence="4 5" id="KW-0472">Membrane</keyword>
<feature type="transmembrane region" description="Helical" evidence="5">
    <location>
        <begin position="25"/>
        <end position="47"/>
    </location>
</feature>
<dbReference type="Pfam" id="PF01490">
    <property type="entry name" value="Aa_trans"/>
    <property type="match status" value="1"/>
</dbReference>
<comment type="caution">
    <text evidence="7">The sequence shown here is derived from an EMBL/GenBank/DDBJ whole genome shotgun (WGS) entry which is preliminary data.</text>
</comment>
<feature type="transmembrane region" description="Helical" evidence="5">
    <location>
        <begin position="248"/>
        <end position="274"/>
    </location>
</feature>
<feature type="domain" description="Amino acid transporter transmembrane" evidence="6">
    <location>
        <begin position="6"/>
        <end position="270"/>
    </location>
</feature>
<feature type="transmembrane region" description="Helical" evidence="5">
    <location>
        <begin position="212"/>
        <end position="236"/>
    </location>
</feature>
<evidence type="ECO:0000313" key="8">
    <source>
        <dbReference type="Proteomes" id="UP001431783"/>
    </source>
</evidence>
<evidence type="ECO:0000313" key="7">
    <source>
        <dbReference type="EMBL" id="KAK9882050.1"/>
    </source>
</evidence>
<feature type="transmembrane region" description="Helical" evidence="5">
    <location>
        <begin position="67"/>
        <end position="88"/>
    </location>
</feature>
<protein>
    <recommendedName>
        <fullName evidence="6">Amino acid transporter transmembrane domain-containing protein</fullName>
    </recommendedName>
</protein>
<evidence type="ECO:0000256" key="1">
    <source>
        <dbReference type="ARBA" id="ARBA00004141"/>
    </source>
</evidence>
<evidence type="ECO:0000256" key="3">
    <source>
        <dbReference type="ARBA" id="ARBA00022989"/>
    </source>
</evidence>
<sequence length="282" mass="31091">MDIHIHMAIVFTPILLTSLIRNLKFLAPLSTIANVFMTTGLLFTIYYCVQDLPPISERIYVANIKTMPLFFGTAMFAFEGIGLVLPLQKEMRKPENFKRPLGVLNVGTSIAIVSYISMGFLAYLKYDDIKSSVTLNLPPNEVLAQCVKIIISLGILLTYSLQFYIPVEIMWPTVLNYIGDTKHPVYAELVFRTLLVIITFVLAEAIPFLDLFISLVGAVSSAALALMFPPILNLVILYSYGELTLTTIVIDVGVCLCGIVGAVTGTYTSIYSIINAIEDGKS</sequence>
<keyword evidence="8" id="KW-1185">Reference proteome</keyword>
<feature type="transmembrane region" description="Helical" evidence="5">
    <location>
        <begin position="185"/>
        <end position="206"/>
    </location>
</feature>
<keyword evidence="3 5" id="KW-1133">Transmembrane helix</keyword>
<keyword evidence="2 5" id="KW-0812">Transmembrane</keyword>
<dbReference type="PANTHER" id="PTHR22950">
    <property type="entry name" value="AMINO ACID TRANSPORTER"/>
    <property type="match status" value="1"/>
</dbReference>
<proteinExistence type="predicted"/>
<dbReference type="PANTHER" id="PTHR22950:SF349">
    <property type="entry name" value="AMINO ACID TRANSPORTER TRANSMEMBRANE DOMAIN-CONTAINING PROTEIN"/>
    <property type="match status" value="1"/>
</dbReference>
<evidence type="ECO:0000256" key="5">
    <source>
        <dbReference type="SAM" id="Phobius"/>
    </source>
</evidence>
<dbReference type="GO" id="GO:0015179">
    <property type="term" value="F:L-amino acid transmembrane transporter activity"/>
    <property type="evidence" value="ECO:0007669"/>
    <property type="project" value="TreeGrafter"/>
</dbReference>
<name>A0AAW1UPZ3_9CUCU</name>
<reference evidence="7 8" key="1">
    <citation type="submission" date="2023-03" db="EMBL/GenBank/DDBJ databases">
        <title>Genome insight into feeding habits of ladybird beetles.</title>
        <authorList>
            <person name="Li H.-S."/>
            <person name="Huang Y.-H."/>
            <person name="Pang H."/>
        </authorList>
    </citation>
    <scope>NUCLEOTIDE SEQUENCE [LARGE SCALE GENOMIC DNA]</scope>
    <source>
        <strain evidence="7">SYSU_2023b</strain>
        <tissue evidence="7">Whole body</tissue>
    </source>
</reference>
<dbReference type="EMBL" id="JARQZJ010000072">
    <property type="protein sequence ID" value="KAK9882050.1"/>
    <property type="molecule type" value="Genomic_DNA"/>
</dbReference>
<dbReference type="GO" id="GO:0005774">
    <property type="term" value="C:vacuolar membrane"/>
    <property type="evidence" value="ECO:0007669"/>
    <property type="project" value="TreeGrafter"/>
</dbReference>
<evidence type="ECO:0000256" key="4">
    <source>
        <dbReference type="ARBA" id="ARBA00023136"/>
    </source>
</evidence>
<dbReference type="Proteomes" id="UP001431783">
    <property type="component" value="Unassembled WGS sequence"/>
</dbReference>
<evidence type="ECO:0000256" key="2">
    <source>
        <dbReference type="ARBA" id="ARBA00022692"/>
    </source>
</evidence>
<organism evidence="7 8">
    <name type="scientific">Henosepilachna vigintioctopunctata</name>
    <dbReference type="NCBI Taxonomy" id="420089"/>
    <lineage>
        <taxon>Eukaryota</taxon>
        <taxon>Metazoa</taxon>
        <taxon>Ecdysozoa</taxon>
        <taxon>Arthropoda</taxon>
        <taxon>Hexapoda</taxon>
        <taxon>Insecta</taxon>
        <taxon>Pterygota</taxon>
        <taxon>Neoptera</taxon>
        <taxon>Endopterygota</taxon>
        <taxon>Coleoptera</taxon>
        <taxon>Polyphaga</taxon>
        <taxon>Cucujiformia</taxon>
        <taxon>Coccinelloidea</taxon>
        <taxon>Coccinellidae</taxon>
        <taxon>Epilachninae</taxon>
        <taxon>Epilachnini</taxon>
        <taxon>Henosepilachna</taxon>
    </lineage>
</organism>